<dbReference type="SMART" id="SM00360">
    <property type="entry name" value="RRM"/>
    <property type="match status" value="3"/>
</dbReference>
<feature type="compositionally biased region" description="Basic and acidic residues" evidence="5">
    <location>
        <begin position="87"/>
        <end position="99"/>
    </location>
</feature>
<gene>
    <name evidence="7" type="ORF">HK099_004160</name>
</gene>
<dbReference type="GO" id="GO:0005634">
    <property type="term" value="C:nucleus"/>
    <property type="evidence" value="ECO:0007669"/>
    <property type="project" value="InterPro"/>
</dbReference>
<dbReference type="PROSITE" id="PS50102">
    <property type="entry name" value="RRM"/>
    <property type="match status" value="3"/>
</dbReference>
<dbReference type="GO" id="GO:0003723">
    <property type="term" value="F:RNA binding"/>
    <property type="evidence" value="ECO:0007669"/>
    <property type="project" value="UniProtKB-UniRule"/>
</dbReference>
<keyword evidence="1" id="KW-0597">Phosphoprotein</keyword>
<dbReference type="Proteomes" id="UP001211065">
    <property type="component" value="Unassembled WGS sequence"/>
</dbReference>
<dbReference type="InterPro" id="IPR012677">
    <property type="entry name" value="Nucleotide-bd_a/b_plait_sf"/>
</dbReference>
<sequence>MNLNLDELLDAPIIESKKKAELERQKLEKEKEELERKQREIDQQQIDLVQQKEDEERGKDKEKDKEKKRKRSKSPSKKKSRKRSRSKERSSKRSEESRERRHRRSTRSRERRAKEKELERHELEERSRHERSKHEERSRHDDRRSVKYLLAYEDRGRFEDRYRYDDRERRERRYGRDIEDKARYEERGRERERERSPRPPRKVSPEKPALTEEERDARTVFVSQLSARLNPREFKEFFSQCGKVRDVRIVFDRVTGRSKGVGYVEFEDPNSIPAALLLTGEKLLGAPLIVQETLAQKNRVAEMPKNPLTVPGITLVHPSQVNITPMVGSAAGITMGPASGITPGSNMAAPIVVELPNPRVYCSFLHPNLNEDDIRPFFESFGEINEIALVRDPKTKVSKGVAYVSKTLRVKFEMSNLGKNDIDFEDLLITSKLEALKKEITSRLSKKELEDDTHDNPLLIRQILPTDCILLKNAFDPTEEYDENWVKEIEEDFKNELENYGKIDKILLLSESLKGYIFCKFEDIESSKEAQKMMHGRFFCGRQLECQFVPEEIYIQKFKILESESDDLADKTVDKSTESKQPDSNSEVVDNNLQKQVNEEAKDLSQLELVDKMKDSSSEVVAKEK</sequence>
<feature type="region of interest" description="Disordered" evidence="5">
    <location>
        <begin position="570"/>
        <end position="595"/>
    </location>
</feature>
<feature type="compositionally biased region" description="Basic and acidic residues" evidence="5">
    <location>
        <begin position="50"/>
        <end position="65"/>
    </location>
</feature>
<feature type="compositionally biased region" description="Basic residues" evidence="5">
    <location>
        <begin position="100"/>
        <end position="111"/>
    </location>
</feature>
<dbReference type="EMBL" id="JADGJW010000289">
    <property type="protein sequence ID" value="KAJ3220587.1"/>
    <property type="molecule type" value="Genomic_DNA"/>
</dbReference>
<reference evidence="7" key="1">
    <citation type="submission" date="2020-05" db="EMBL/GenBank/DDBJ databases">
        <title>Phylogenomic resolution of chytrid fungi.</title>
        <authorList>
            <person name="Stajich J.E."/>
            <person name="Amses K."/>
            <person name="Simmons R."/>
            <person name="Seto K."/>
            <person name="Myers J."/>
            <person name="Bonds A."/>
            <person name="Quandt C.A."/>
            <person name="Barry K."/>
            <person name="Liu P."/>
            <person name="Grigoriev I."/>
            <person name="Longcore J.E."/>
            <person name="James T.Y."/>
        </authorList>
    </citation>
    <scope>NUCLEOTIDE SEQUENCE</scope>
    <source>
        <strain evidence="7">JEL0476</strain>
    </source>
</reference>
<evidence type="ECO:0000313" key="7">
    <source>
        <dbReference type="EMBL" id="KAJ3220587.1"/>
    </source>
</evidence>
<dbReference type="InterPro" id="IPR000504">
    <property type="entry name" value="RRM_dom"/>
</dbReference>
<evidence type="ECO:0000256" key="3">
    <source>
        <dbReference type="ARBA" id="ARBA00022884"/>
    </source>
</evidence>
<dbReference type="Pfam" id="PF15519">
    <property type="entry name" value="RBM39linker"/>
    <property type="match status" value="1"/>
</dbReference>
<proteinExistence type="predicted"/>
<dbReference type="CDD" id="cd12283">
    <property type="entry name" value="RRM1_RBM39_like"/>
    <property type="match status" value="1"/>
</dbReference>
<dbReference type="InterPro" id="IPR006509">
    <property type="entry name" value="RBM39_SF"/>
</dbReference>
<feature type="domain" description="RRM" evidence="6">
    <location>
        <begin position="218"/>
        <end position="295"/>
    </location>
</feature>
<dbReference type="InterPro" id="IPR029123">
    <property type="entry name" value="RBM39_linker"/>
</dbReference>
<feature type="compositionally biased region" description="Basic and acidic residues" evidence="5">
    <location>
        <begin position="112"/>
        <end position="145"/>
    </location>
</feature>
<dbReference type="AlphaFoldDB" id="A0AAD5XYD1"/>
<feature type="region of interest" description="Disordered" evidence="5">
    <location>
        <begin position="184"/>
        <end position="216"/>
    </location>
</feature>
<feature type="domain" description="RRM" evidence="6">
    <location>
        <begin position="358"/>
        <end position="405"/>
    </location>
</feature>
<keyword evidence="3 4" id="KW-0694">RNA-binding</keyword>
<feature type="compositionally biased region" description="Polar residues" evidence="5">
    <location>
        <begin position="582"/>
        <end position="595"/>
    </location>
</feature>
<keyword evidence="2" id="KW-0677">Repeat</keyword>
<comment type="caution">
    <text evidence="7">The sequence shown here is derived from an EMBL/GenBank/DDBJ whole genome shotgun (WGS) entry which is preliminary data.</text>
</comment>
<dbReference type="PANTHER" id="PTHR48036">
    <property type="entry name" value="SPLICING FACTOR (PAD-1), PUTATIVE (AFU_ORTHOLOGUE AFUA_1G15810)-RELATED"/>
    <property type="match status" value="1"/>
</dbReference>
<dbReference type="Pfam" id="PF00076">
    <property type="entry name" value="RRM_1"/>
    <property type="match status" value="3"/>
</dbReference>
<name>A0AAD5XYD1_9FUNG</name>
<feature type="compositionally biased region" description="Basic residues" evidence="5">
    <location>
        <begin position="66"/>
        <end position="86"/>
    </location>
</feature>
<protein>
    <recommendedName>
        <fullName evidence="6">RRM domain-containing protein</fullName>
    </recommendedName>
</protein>
<dbReference type="SUPFAM" id="SSF54928">
    <property type="entry name" value="RNA-binding domain, RBD"/>
    <property type="match status" value="3"/>
</dbReference>
<dbReference type="InterPro" id="IPR035979">
    <property type="entry name" value="RBD_domain_sf"/>
</dbReference>
<dbReference type="CDD" id="cd12285">
    <property type="entry name" value="RRM3_RBM39_like"/>
    <property type="match status" value="1"/>
</dbReference>
<feature type="compositionally biased region" description="Basic and acidic residues" evidence="5">
    <location>
        <begin position="15"/>
        <end position="42"/>
    </location>
</feature>
<evidence type="ECO:0000259" key="6">
    <source>
        <dbReference type="PROSITE" id="PS50102"/>
    </source>
</evidence>
<evidence type="ECO:0000256" key="4">
    <source>
        <dbReference type="PROSITE-ProRule" id="PRU00176"/>
    </source>
</evidence>
<feature type="compositionally biased region" description="Basic and acidic residues" evidence="5">
    <location>
        <begin position="570"/>
        <end position="581"/>
    </location>
</feature>
<accession>A0AAD5XYD1</accession>
<keyword evidence="8" id="KW-1185">Reference proteome</keyword>
<feature type="domain" description="RRM" evidence="6">
    <location>
        <begin position="487"/>
        <end position="551"/>
    </location>
</feature>
<evidence type="ECO:0000256" key="1">
    <source>
        <dbReference type="ARBA" id="ARBA00022553"/>
    </source>
</evidence>
<evidence type="ECO:0000256" key="2">
    <source>
        <dbReference type="ARBA" id="ARBA00022737"/>
    </source>
</evidence>
<dbReference type="GO" id="GO:0006397">
    <property type="term" value="P:mRNA processing"/>
    <property type="evidence" value="ECO:0007669"/>
    <property type="project" value="InterPro"/>
</dbReference>
<dbReference type="Gene3D" id="3.30.70.330">
    <property type="match status" value="3"/>
</dbReference>
<evidence type="ECO:0000313" key="8">
    <source>
        <dbReference type="Proteomes" id="UP001211065"/>
    </source>
</evidence>
<feature type="region of interest" description="Disordered" evidence="5">
    <location>
        <begin position="1"/>
        <end position="146"/>
    </location>
</feature>
<organism evidence="7 8">
    <name type="scientific">Clydaea vesicula</name>
    <dbReference type="NCBI Taxonomy" id="447962"/>
    <lineage>
        <taxon>Eukaryota</taxon>
        <taxon>Fungi</taxon>
        <taxon>Fungi incertae sedis</taxon>
        <taxon>Chytridiomycota</taxon>
        <taxon>Chytridiomycota incertae sedis</taxon>
        <taxon>Chytridiomycetes</taxon>
        <taxon>Lobulomycetales</taxon>
        <taxon>Lobulomycetaceae</taxon>
        <taxon>Clydaea</taxon>
    </lineage>
</organism>
<evidence type="ECO:0000256" key="5">
    <source>
        <dbReference type="SAM" id="MobiDB-lite"/>
    </source>
</evidence>